<dbReference type="PANTHER" id="PTHR30612">
    <property type="entry name" value="SECA INNER MEMBRANE COMPONENT OF SEC PROTEIN SECRETION SYSTEM"/>
    <property type="match status" value="1"/>
</dbReference>
<feature type="chain" id="PRO_5005187953" description="Protein translocase subunit SecA" evidence="13">
    <location>
        <begin position="19"/>
        <end position="1050"/>
    </location>
</feature>
<dbReference type="InterPro" id="IPR027417">
    <property type="entry name" value="P-loop_NTPase"/>
</dbReference>
<evidence type="ECO:0000259" key="15">
    <source>
        <dbReference type="PROSITE" id="PS51196"/>
    </source>
</evidence>
<dbReference type="InterPro" id="IPR020937">
    <property type="entry name" value="SecA_CS"/>
</dbReference>
<proteinExistence type="inferred from homology"/>
<dbReference type="InterPro" id="IPR036266">
    <property type="entry name" value="SecA_Wing/Scaffold_sf"/>
</dbReference>
<dbReference type="Pfam" id="PF07517">
    <property type="entry name" value="SecA_DEAD"/>
    <property type="match status" value="1"/>
</dbReference>
<dbReference type="CDD" id="cd17928">
    <property type="entry name" value="DEXDc_SecA"/>
    <property type="match status" value="1"/>
</dbReference>
<comment type="similarity">
    <text evidence="2 10">Belongs to the SecA family.</text>
</comment>
<dbReference type="GO" id="GO:0006886">
    <property type="term" value="P:intracellular protein transport"/>
    <property type="evidence" value="ECO:0007669"/>
    <property type="project" value="InterPro"/>
</dbReference>
<evidence type="ECO:0000256" key="13">
    <source>
        <dbReference type="SAM" id="SignalP"/>
    </source>
</evidence>
<keyword evidence="11" id="KW-0175">Coiled coil</keyword>
<feature type="domain" description="Helicase ATP-binding" evidence="14">
    <location>
        <begin position="173"/>
        <end position="328"/>
    </location>
</feature>
<sequence>MKGIVSLICCSLLPVGWSFVLLPRGPVRQRRQRASRSLPEFPFSPRQSLSLSPLPPTVSMSMDLLKSAMNPKAKEEDMQAKNQELLNQYNERVEKVNALEAQMEALSDEELGEKSQEFRARLRTALGVEDLSQSNDPVREKKALDGILEEAFAVVREAAWRVLELRHFDVQLVGGMAMHDGLLAEMATGEGKTLAATAPVYLNALMGKGAMVVSQNDYLTKRDSETMGQLYKFLGLSVGFVGPDMSKKQKREAYKKDVCYVSHQVLAFDYLYDNLAYYPDDLALFTVDRPDPLYFCLVDEADSILIDEGRNPLKITDRRPAQESSKTLYRIAADVVKYLDGAEGEKGKTMDFEIDRKNQDISLTEEGTSRAQRLCRERGYRLYDNQQPVLLFINNAVKAKALFEKDTEYIVANGNVEIIDQSTGRVLEGRRFTDGMHQSIEAKEGLDISPETKEIASVTYQALFRMFSRLSAMTGTAFTDFQEFLDVFNLRVVQIPTALPTGRRDFPDAVFKTRRAKLKALLDEIEAAHKQGRPLLIGTRSVALSEAIKEDLADIDIDAFVLNARPENADSEAFIIAQAGREGAITVATNMAGRGTDIILGGNPAAMARLYMQDALYKVARERRAEKGQSFIPTESQRRDPYRSLPLPDDFYPVVLSKDVEETVEAVAEAFFETWEDEGRGGPEGRLPTRDELDEVTAVSAGKGPVDDEAVLALRGGYEEVLDVFKEELAEEQDAVREMGGLYVVATEKHESRRIDNQLRGRAGRQGDLGASRFFLSLEDEIFKSFGADSLKPLMDAFRVGEDLPMESPQVTDALDKVQTSAEEFYFNIRRQVNEFDELIVSQRQSFYKLRREVMLAPGREALKLAKDFSQAGILDLLDEAGNTDGSVDPQKLAELTNEVLCGVERVSASDLKQSRAESRNVLSGIVDKAIVKRATELEKARRGLMGDSFFPVVMAVLDVQWSNHLENIAQLKQTIAMRESLRTVYRGREADMMSIKSPLQEFQSDSGTLYKQFENRVARGVLRGLMKNSLERLLQIRPRPDPVPVPVAA</sequence>
<organism evidence="16">
    <name type="scientific">Chromera velia CCMP2878</name>
    <dbReference type="NCBI Taxonomy" id="1169474"/>
    <lineage>
        <taxon>Eukaryota</taxon>
        <taxon>Sar</taxon>
        <taxon>Alveolata</taxon>
        <taxon>Colpodellida</taxon>
        <taxon>Chromeraceae</taxon>
        <taxon>Chromera</taxon>
    </lineage>
</organism>
<dbReference type="SMART" id="SM00958">
    <property type="entry name" value="SecA_PP_bind"/>
    <property type="match status" value="1"/>
</dbReference>
<keyword evidence="5 10" id="KW-0067">ATP-binding</keyword>
<name>A0A0G4F1H6_9ALVE</name>
<evidence type="ECO:0000256" key="5">
    <source>
        <dbReference type="ARBA" id="ARBA00022840"/>
    </source>
</evidence>
<evidence type="ECO:0000259" key="14">
    <source>
        <dbReference type="PROSITE" id="PS51192"/>
    </source>
</evidence>
<keyword evidence="9" id="KW-0472">Membrane</keyword>
<dbReference type="SUPFAM" id="SSF81886">
    <property type="entry name" value="Helical scaffold and wing domains of SecA"/>
    <property type="match status" value="1"/>
</dbReference>
<dbReference type="NCBIfam" id="TIGR00963">
    <property type="entry name" value="secA"/>
    <property type="match status" value="1"/>
</dbReference>
<dbReference type="AlphaFoldDB" id="A0A0G4F1H6"/>
<dbReference type="InterPro" id="IPR011115">
    <property type="entry name" value="SecA_DEAD"/>
</dbReference>
<dbReference type="InterPro" id="IPR014001">
    <property type="entry name" value="Helicase_ATP-bd"/>
</dbReference>
<evidence type="ECO:0000256" key="10">
    <source>
        <dbReference type="RuleBase" id="RU003874"/>
    </source>
</evidence>
<evidence type="ECO:0000256" key="12">
    <source>
        <dbReference type="SAM" id="MobiDB-lite"/>
    </source>
</evidence>
<dbReference type="PROSITE" id="PS51196">
    <property type="entry name" value="SECA_MOTOR_DEAD"/>
    <property type="match status" value="1"/>
</dbReference>
<evidence type="ECO:0000256" key="2">
    <source>
        <dbReference type="ARBA" id="ARBA00007650"/>
    </source>
</evidence>
<dbReference type="Pfam" id="PF01043">
    <property type="entry name" value="SecA_PP_bind"/>
    <property type="match status" value="1"/>
</dbReference>
<feature type="coiled-coil region" evidence="11">
    <location>
        <begin position="82"/>
        <end position="109"/>
    </location>
</feature>
<dbReference type="PROSITE" id="PS51192">
    <property type="entry name" value="HELICASE_ATP_BIND_1"/>
    <property type="match status" value="1"/>
</dbReference>
<evidence type="ECO:0000256" key="1">
    <source>
        <dbReference type="ARBA" id="ARBA00004170"/>
    </source>
</evidence>
<dbReference type="GO" id="GO:0017038">
    <property type="term" value="P:protein import"/>
    <property type="evidence" value="ECO:0007669"/>
    <property type="project" value="InterPro"/>
</dbReference>
<dbReference type="SUPFAM" id="SSF81767">
    <property type="entry name" value="Pre-protein crosslinking domain of SecA"/>
    <property type="match status" value="1"/>
</dbReference>
<dbReference type="PANTHER" id="PTHR30612:SF0">
    <property type="entry name" value="CHLOROPLAST PROTEIN-TRANSPORTING ATPASE"/>
    <property type="match status" value="1"/>
</dbReference>
<dbReference type="GO" id="GO:0016020">
    <property type="term" value="C:membrane"/>
    <property type="evidence" value="ECO:0007669"/>
    <property type="project" value="UniProtKB-SubCell"/>
</dbReference>
<dbReference type="InterPro" id="IPR014018">
    <property type="entry name" value="SecA_motor_DEAD"/>
</dbReference>
<evidence type="ECO:0000313" key="16">
    <source>
        <dbReference type="EMBL" id="CEM05325.1"/>
    </source>
</evidence>
<comment type="subcellular location">
    <subcellularLocation>
        <location evidence="1">Membrane</location>
        <topology evidence="1">Peripheral membrane protein</topology>
    </subcellularLocation>
</comment>
<evidence type="ECO:0000256" key="11">
    <source>
        <dbReference type="SAM" id="Coils"/>
    </source>
</evidence>
<evidence type="ECO:0000256" key="8">
    <source>
        <dbReference type="ARBA" id="ARBA00023010"/>
    </source>
</evidence>
<dbReference type="VEuPathDB" id="CryptoDB:Cvel_2617"/>
<dbReference type="SUPFAM" id="SSF52540">
    <property type="entry name" value="P-loop containing nucleoside triphosphate hydrolases"/>
    <property type="match status" value="2"/>
</dbReference>
<dbReference type="InterPro" id="IPR000185">
    <property type="entry name" value="SecA"/>
</dbReference>
<evidence type="ECO:0000256" key="4">
    <source>
        <dbReference type="ARBA" id="ARBA00022741"/>
    </source>
</evidence>
<evidence type="ECO:0000256" key="9">
    <source>
        <dbReference type="ARBA" id="ARBA00023136"/>
    </source>
</evidence>
<dbReference type="Gene3D" id="1.10.3060.10">
    <property type="entry name" value="Helical scaffold and wing domains of SecA"/>
    <property type="match status" value="1"/>
</dbReference>
<keyword evidence="4 10" id="KW-0547">Nucleotide-binding</keyword>
<dbReference type="SMART" id="SM00957">
    <property type="entry name" value="SecA_DEAD"/>
    <property type="match status" value="1"/>
</dbReference>
<dbReference type="GO" id="GO:0005524">
    <property type="term" value="F:ATP binding"/>
    <property type="evidence" value="ECO:0007669"/>
    <property type="project" value="UniProtKB-KW"/>
</dbReference>
<feature type="signal peptide" evidence="13">
    <location>
        <begin position="1"/>
        <end position="18"/>
    </location>
</feature>
<dbReference type="Gene3D" id="3.40.50.300">
    <property type="entry name" value="P-loop containing nucleotide triphosphate hydrolases"/>
    <property type="match status" value="2"/>
</dbReference>
<protein>
    <recommendedName>
        <fullName evidence="10">Protein translocase subunit SecA</fullName>
    </recommendedName>
</protein>
<keyword evidence="13" id="KW-0732">Signal</keyword>
<gene>
    <name evidence="16" type="ORF">Cvel_2617</name>
</gene>
<evidence type="ECO:0000256" key="3">
    <source>
        <dbReference type="ARBA" id="ARBA00022448"/>
    </source>
</evidence>
<reference evidence="16" key="1">
    <citation type="submission" date="2014-11" db="EMBL/GenBank/DDBJ databases">
        <authorList>
            <person name="Otto D Thomas"/>
            <person name="Naeem Raeece"/>
        </authorList>
    </citation>
    <scope>NUCLEOTIDE SEQUENCE</scope>
</reference>
<dbReference type="Gene3D" id="3.90.1440.10">
    <property type="entry name" value="SecA, preprotein cross-linking domain"/>
    <property type="match status" value="1"/>
</dbReference>
<accession>A0A0G4F1H6</accession>
<dbReference type="InterPro" id="IPR011116">
    <property type="entry name" value="SecA_Wing/Scaffold"/>
</dbReference>
<keyword evidence="6 10" id="KW-0653">Protein transport</keyword>
<keyword evidence="3 10" id="KW-0813">Transport</keyword>
<dbReference type="PROSITE" id="PS01312">
    <property type="entry name" value="SECA"/>
    <property type="match status" value="1"/>
</dbReference>
<dbReference type="InterPro" id="IPR011130">
    <property type="entry name" value="SecA_preprotein_X-link_dom"/>
</dbReference>
<dbReference type="Pfam" id="PF21090">
    <property type="entry name" value="P-loop_SecA"/>
    <property type="match status" value="1"/>
</dbReference>
<dbReference type="CDD" id="cd18803">
    <property type="entry name" value="SF2_C_secA"/>
    <property type="match status" value="1"/>
</dbReference>
<dbReference type="EMBL" id="CDMZ01000044">
    <property type="protein sequence ID" value="CEM05325.1"/>
    <property type="molecule type" value="Genomic_DNA"/>
</dbReference>
<dbReference type="GO" id="GO:0006605">
    <property type="term" value="P:protein targeting"/>
    <property type="evidence" value="ECO:0007669"/>
    <property type="project" value="InterPro"/>
</dbReference>
<keyword evidence="8 10" id="KW-0811">Translocation</keyword>
<evidence type="ECO:0000256" key="6">
    <source>
        <dbReference type="ARBA" id="ARBA00022927"/>
    </source>
</evidence>
<dbReference type="Pfam" id="PF07516">
    <property type="entry name" value="SecA_SW"/>
    <property type="match status" value="1"/>
</dbReference>
<dbReference type="PRINTS" id="PR00906">
    <property type="entry name" value="SECA"/>
</dbReference>
<keyword evidence="7" id="KW-1278">Translocase</keyword>
<feature type="region of interest" description="Disordered" evidence="12">
    <location>
        <begin position="36"/>
        <end position="55"/>
    </location>
</feature>
<dbReference type="InterPro" id="IPR044722">
    <property type="entry name" value="SecA_SF2_C"/>
</dbReference>
<dbReference type="HAMAP" id="MF_01382">
    <property type="entry name" value="SecA"/>
    <property type="match status" value="1"/>
</dbReference>
<feature type="domain" description="SecA family profile" evidence="15">
    <location>
        <begin position="71"/>
        <end position="807"/>
    </location>
</feature>
<dbReference type="InterPro" id="IPR036670">
    <property type="entry name" value="SecA_X-link_sf"/>
</dbReference>
<evidence type="ECO:0000256" key="7">
    <source>
        <dbReference type="ARBA" id="ARBA00022967"/>
    </source>
</evidence>